<dbReference type="PANTHER" id="PTHR21666">
    <property type="entry name" value="PEPTIDASE-RELATED"/>
    <property type="match status" value="1"/>
</dbReference>
<dbReference type="GO" id="GO:0004222">
    <property type="term" value="F:metalloendopeptidase activity"/>
    <property type="evidence" value="ECO:0007669"/>
    <property type="project" value="TreeGrafter"/>
</dbReference>
<proteinExistence type="inferred from homology"/>
<dbReference type="CDD" id="cd12797">
    <property type="entry name" value="M23_peptidase"/>
    <property type="match status" value="1"/>
</dbReference>
<feature type="compositionally biased region" description="Polar residues" evidence="2">
    <location>
        <begin position="108"/>
        <end position="117"/>
    </location>
</feature>
<dbReference type="GO" id="GO:0009279">
    <property type="term" value="C:cell outer membrane"/>
    <property type="evidence" value="ECO:0007669"/>
    <property type="project" value="TreeGrafter"/>
</dbReference>
<name>A0A5B7YGL6_9ALTE</name>
<evidence type="ECO:0000313" key="5">
    <source>
        <dbReference type="EMBL" id="QCZ94655.1"/>
    </source>
</evidence>
<evidence type="ECO:0000313" key="6">
    <source>
        <dbReference type="Proteomes" id="UP000304912"/>
    </source>
</evidence>
<feature type="signal peptide" evidence="3">
    <location>
        <begin position="1"/>
        <end position="24"/>
    </location>
</feature>
<organism evidence="5 6">
    <name type="scientific">Salinimonas iocasae</name>
    <dbReference type="NCBI Taxonomy" id="2572577"/>
    <lineage>
        <taxon>Bacteria</taxon>
        <taxon>Pseudomonadati</taxon>
        <taxon>Pseudomonadota</taxon>
        <taxon>Gammaproteobacteria</taxon>
        <taxon>Alteromonadales</taxon>
        <taxon>Alteromonadaceae</taxon>
        <taxon>Alteromonas/Salinimonas group</taxon>
        <taxon>Salinimonas</taxon>
    </lineage>
</organism>
<dbReference type="InterPro" id="IPR016047">
    <property type="entry name" value="M23ase_b-sheet_dom"/>
</dbReference>
<dbReference type="InterPro" id="IPR011055">
    <property type="entry name" value="Dup_hybrid_motif"/>
</dbReference>
<feature type="compositionally biased region" description="Polar residues" evidence="2">
    <location>
        <begin position="138"/>
        <end position="159"/>
    </location>
</feature>
<dbReference type="Pfam" id="PF01551">
    <property type="entry name" value="Peptidase_M23"/>
    <property type="match status" value="1"/>
</dbReference>
<protein>
    <submittedName>
        <fullName evidence="5">LysM peptidoglycan-binding domain-containing protein</fullName>
    </submittedName>
</protein>
<feature type="region of interest" description="Disordered" evidence="2">
    <location>
        <begin position="102"/>
        <end position="159"/>
    </location>
</feature>
<evidence type="ECO:0000256" key="3">
    <source>
        <dbReference type="SAM" id="SignalP"/>
    </source>
</evidence>
<dbReference type="SMART" id="SM00257">
    <property type="entry name" value="LysM"/>
    <property type="match status" value="1"/>
</dbReference>
<evidence type="ECO:0000259" key="4">
    <source>
        <dbReference type="PROSITE" id="PS51782"/>
    </source>
</evidence>
<keyword evidence="6" id="KW-1185">Reference proteome</keyword>
<dbReference type="PROSITE" id="PS51257">
    <property type="entry name" value="PROKAR_LIPOPROTEIN"/>
    <property type="match status" value="1"/>
</dbReference>
<dbReference type="Gene3D" id="3.10.350.10">
    <property type="entry name" value="LysM domain"/>
    <property type="match status" value="1"/>
</dbReference>
<dbReference type="PROSITE" id="PS51782">
    <property type="entry name" value="LYSM"/>
    <property type="match status" value="1"/>
</dbReference>
<evidence type="ECO:0000256" key="2">
    <source>
        <dbReference type="SAM" id="MobiDB-lite"/>
    </source>
</evidence>
<dbReference type="SUPFAM" id="SSF51261">
    <property type="entry name" value="Duplicated hybrid motif"/>
    <property type="match status" value="1"/>
</dbReference>
<feature type="chain" id="PRO_5022719968" evidence="3">
    <location>
        <begin position="25"/>
        <end position="290"/>
    </location>
</feature>
<dbReference type="Gene3D" id="2.70.70.10">
    <property type="entry name" value="Glucose Permease (Domain IIA)"/>
    <property type="match status" value="1"/>
</dbReference>
<dbReference type="InterPro" id="IPR018392">
    <property type="entry name" value="LysM"/>
</dbReference>
<dbReference type="Proteomes" id="UP000304912">
    <property type="component" value="Chromosome"/>
</dbReference>
<evidence type="ECO:0000256" key="1">
    <source>
        <dbReference type="ARBA" id="ARBA00038420"/>
    </source>
</evidence>
<dbReference type="OrthoDB" id="9795421at2"/>
<dbReference type="EMBL" id="CP039852">
    <property type="protein sequence ID" value="QCZ94655.1"/>
    <property type="molecule type" value="Genomic_DNA"/>
</dbReference>
<gene>
    <name evidence="5" type="ORF">FBQ74_14785</name>
</gene>
<dbReference type="KEGG" id="salk:FBQ74_14785"/>
<dbReference type="AlphaFoldDB" id="A0A5B7YGL6"/>
<dbReference type="CDD" id="cd00118">
    <property type="entry name" value="LysM"/>
    <property type="match status" value="1"/>
</dbReference>
<dbReference type="RefSeq" id="WP_139757392.1">
    <property type="nucleotide sequence ID" value="NZ_CP039852.1"/>
</dbReference>
<comment type="similarity">
    <text evidence="1">Belongs to the E.coli NlpD/Haemophilus LppB family.</text>
</comment>
<dbReference type="PANTHER" id="PTHR21666:SF263">
    <property type="entry name" value="MUREIN HYDROLASE ACTIVATOR NLPD"/>
    <property type="match status" value="1"/>
</dbReference>
<keyword evidence="3" id="KW-0732">Signal</keyword>
<dbReference type="Pfam" id="PF01476">
    <property type="entry name" value="LysM"/>
    <property type="match status" value="1"/>
</dbReference>
<reference evidence="5 6" key="1">
    <citation type="submission" date="2019-04" db="EMBL/GenBank/DDBJ databases">
        <title>Salinimonas iocasae sp. nov., a halophilic bacterium isolated from the outer tube casing of tubeworms in Okinawa Trough.</title>
        <authorList>
            <person name="Zhang H."/>
            <person name="Wang H."/>
            <person name="Li C."/>
        </authorList>
    </citation>
    <scope>NUCLEOTIDE SEQUENCE [LARGE SCALE GENOMIC DNA]</scope>
    <source>
        <strain evidence="5 6">KX18D6</strain>
    </source>
</reference>
<dbReference type="GO" id="GO:0032153">
    <property type="term" value="C:cell division site"/>
    <property type="evidence" value="ECO:0007669"/>
    <property type="project" value="TreeGrafter"/>
</dbReference>
<dbReference type="InterPro" id="IPR050570">
    <property type="entry name" value="Cell_wall_metabolism_enzyme"/>
</dbReference>
<feature type="compositionally biased region" description="Basic and acidic residues" evidence="2">
    <location>
        <begin position="122"/>
        <end position="137"/>
    </location>
</feature>
<accession>A0A5B7YGL6</accession>
<dbReference type="InterPro" id="IPR036779">
    <property type="entry name" value="LysM_dom_sf"/>
</dbReference>
<feature type="domain" description="LysM" evidence="4">
    <location>
        <begin position="47"/>
        <end position="91"/>
    </location>
</feature>
<sequence>MLSRIWLYLLVLSSALLLSSCASDHTPAPVVTLNSQPDPKDFHYSGDTYTVKSGDTLFAIAWYANMDYRDIAQYNGLRAPYGIYPGQKLRLTQPKTVAKAPNYRTKSKPTVSGQTSVSKRKNTVDRPKKQAYGDRKNNVNNQTVKPAKSVTPSVKNTSRKQFPDRVAQWVWPASGKLIDTFSRNESGRKGIGISGARGTAIKAAASGKVVYAGNGLRGYGNLIIIKHTDSFLSAYAHNDQITVKEQQWVKAGQTIGSMGDSGTNLVKLHFEVRYRGKSLDPLRYLPQRSK</sequence>